<sequence length="193" mass="19505">MNKMACLAIGMACGLLLGACGGQAAVSASAPAVAASAVSAPAASAEAQAAYPGGFLLDIAGSGMRVGVPAHFEFENRMTEAGAFLPGVPAASIGLLQYDRRAGLLLYAVNAAQAQSDGQALAAAGRNEEGGRLEGRCMRPDVEAIRRSLQVCNTDNVCTGGEHFRPDGDYWVCAAGGDAAAREGLLGGLSFRD</sequence>
<dbReference type="RefSeq" id="WP_197903134.1">
    <property type="nucleotide sequence ID" value="NZ_JACSGR010000004.1"/>
</dbReference>
<feature type="signal peptide" evidence="1">
    <location>
        <begin position="1"/>
        <end position="24"/>
    </location>
</feature>
<evidence type="ECO:0008006" key="4">
    <source>
        <dbReference type="Google" id="ProtNLM"/>
    </source>
</evidence>
<feature type="chain" id="PRO_5045951826" description="Lipoprotein" evidence="1">
    <location>
        <begin position="25"/>
        <end position="193"/>
    </location>
</feature>
<proteinExistence type="predicted"/>
<dbReference type="Proteomes" id="UP000768471">
    <property type="component" value="Unassembled WGS sequence"/>
</dbReference>
<protein>
    <recommendedName>
        <fullName evidence="4">Lipoprotein</fullName>
    </recommendedName>
</protein>
<dbReference type="PROSITE" id="PS51257">
    <property type="entry name" value="PROKAR_LIPOPROTEIN"/>
    <property type="match status" value="1"/>
</dbReference>
<evidence type="ECO:0000256" key="1">
    <source>
        <dbReference type="SAM" id="SignalP"/>
    </source>
</evidence>
<organism evidence="2 3">
    <name type="scientific">Eikenella glucosivorans</name>
    <dbReference type="NCBI Taxonomy" id="2766967"/>
    <lineage>
        <taxon>Bacteria</taxon>
        <taxon>Pseudomonadati</taxon>
        <taxon>Pseudomonadota</taxon>
        <taxon>Betaproteobacteria</taxon>
        <taxon>Neisseriales</taxon>
        <taxon>Neisseriaceae</taxon>
        <taxon>Eikenella</taxon>
    </lineage>
</organism>
<dbReference type="EMBL" id="JACSGR010000004">
    <property type="protein sequence ID" value="MBH5329299.1"/>
    <property type="molecule type" value="Genomic_DNA"/>
</dbReference>
<reference evidence="2 3" key="1">
    <citation type="submission" date="2020-09" db="EMBL/GenBank/DDBJ databases">
        <title>Eikenella S3660 sp. nov., isolated from a throat swab.</title>
        <authorList>
            <person name="Buhl M."/>
        </authorList>
    </citation>
    <scope>NUCLEOTIDE SEQUENCE [LARGE SCALE GENOMIC DNA]</scope>
    <source>
        <strain evidence="2 3">S3360</strain>
    </source>
</reference>
<keyword evidence="1" id="KW-0732">Signal</keyword>
<comment type="caution">
    <text evidence="2">The sequence shown here is derived from an EMBL/GenBank/DDBJ whole genome shotgun (WGS) entry which is preliminary data.</text>
</comment>
<evidence type="ECO:0000313" key="2">
    <source>
        <dbReference type="EMBL" id="MBH5329299.1"/>
    </source>
</evidence>
<evidence type="ECO:0000313" key="3">
    <source>
        <dbReference type="Proteomes" id="UP000768471"/>
    </source>
</evidence>
<accession>A0ABS0NAH4</accession>
<name>A0ABS0NAH4_9NEIS</name>
<gene>
    <name evidence="2" type="ORF">H9Q10_06400</name>
</gene>
<keyword evidence="3" id="KW-1185">Reference proteome</keyword>